<reference evidence="1" key="1">
    <citation type="submission" date="2020-08" db="EMBL/GenBank/DDBJ databases">
        <title>Multicomponent nature underlies the extraordinary mechanical properties of spider dragline silk.</title>
        <authorList>
            <person name="Kono N."/>
            <person name="Nakamura H."/>
            <person name="Mori M."/>
            <person name="Yoshida Y."/>
            <person name="Ohtoshi R."/>
            <person name="Malay A.D."/>
            <person name="Moran D.A.P."/>
            <person name="Tomita M."/>
            <person name="Numata K."/>
            <person name="Arakawa K."/>
        </authorList>
    </citation>
    <scope>NUCLEOTIDE SEQUENCE</scope>
</reference>
<protein>
    <submittedName>
        <fullName evidence="1">Uncharacterized protein</fullName>
    </submittedName>
</protein>
<evidence type="ECO:0000313" key="2">
    <source>
        <dbReference type="Proteomes" id="UP000887013"/>
    </source>
</evidence>
<dbReference type="EMBL" id="BMAW01078509">
    <property type="protein sequence ID" value="GFU11299.1"/>
    <property type="molecule type" value="Genomic_DNA"/>
</dbReference>
<comment type="caution">
    <text evidence="1">The sequence shown here is derived from an EMBL/GenBank/DDBJ whole genome shotgun (WGS) entry which is preliminary data.</text>
</comment>
<keyword evidence="2" id="KW-1185">Reference proteome</keyword>
<gene>
    <name evidence="1" type="ORF">NPIL_211801</name>
</gene>
<name>A0A8X6QC69_NEPPI</name>
<dbReference type="Proteomes" id="UP000887013">
    <property type="component" value="Unassembled WGS sequence"/>
</dbReference>
<sequence>MGSLSTVNNSTEAEKCGTIFEDNERKWYLLTGKKIENGKGTAASHDMWDQRLNIESVMNTTTYKIETNTYRVSCCPVLLV</sequence>
<organism evidence="1 2">
    <name type="scientific">Nephila pilipes</name>
    <name type="common">Giant wood spider</name>
    <name type="synonym">Nephila maculata</name>
    <dbReference type="NCBI Taxonomy" id="299642"/>
    <lineage>
        <taxon>Eukaryota</taxon>
        <taxon>Metazoa</taxon>
        <taxon>Ecdysozoa</taxon>
        <taxon>Arthropoda</taxon>
        <taxon>Chelicerata</taxon>
        <taxon>Arachnida</taxon>
        <taxon>Araneae</taxon>
        <taxon>Araneomorphae</taxon>
        <taxon>Entelegynae</taxon>
        <taxon>Araneoidea</taxon>
        <taxon>Nephilidae</taxon>
        <taxon>Nephila</taxon>
    </lineage>
</organism>
<accession>A0A8X6QC69</accession>
<evidence type="ECO:0000313" key="1">
    <source>
        <dbReference type="EMBL" id="GFU11299.1"/>
    </source>
</evidence>
<dbReference type="AlphaFoldDB" id="A0A8X6QC69"/>
<proteinExistence type="predicted"/>